<dbReference type="Proteomes" id="UP000887576">
    <property type="component" value="Unplaced"/>
</dbReference>
<sequence length="209" mass="23641">MNAKFNFTNPRWILFGGSYAGSLVAWARELYPDVVYGAVSSSGPVQAVVDMAGYLEVVYHTLKDYDPECASSVRRGILKVNELIKNESGRSTLRQMFKLCGNFETDFISTFYGSIIGNYMHVVQYSQNNVRNYAKKVNVPHVCGLQTETSDGLIGMIKINDLILDEYEQDCVDVNYTSLITWFKNVEIGKKSSDSKFFILYISNISNRE</sequence>
<organism evidence="1 2">
    <name type="scientific">Panagrolaimus sp. JU765</name>
    <dbReference type="NCBI Taxonomy" id="591449"/>
    <lineage>
        <taxon>Eukaryota</taxon>
        <taxon>Metazoa</taxon>
        <taxon>Ecdysozoa</taxon>
        <taxon>Nematoda</taxon>
        <taxon>Chromadorea</taxon>
        <taxon>Rhabditida</taxon>
        <taxon>Tylenchina</taxon>
        <taxon>Panagrolaimomorpha</taxon>
        <taxon>Panagrolaimoidea</taxon>
        <taxon>Panagrolaimidae</taxon>
        <taxon>Panagrolaimus</taxon>
    </lineage>
</organism>
<dbReference type="WBParaSite" id="JU765_v2.g11567.t1">
    <property type="protein sequence ID" value="JU765_v2.g11567.t1"/>
    <property type="gene ID" value="JU765_v2.g11567"/>
</dbReference>
<reference evidence="2" key="1">
    <citation type="submission" date="2022-11" db="UniProtKB">
        <authorList>
            <consortium name="WormBaseParasite"/>
        </authorList>
    </citation>
    <scope>IDENTIFICATION</scope>
</reference>
<proteinExistence type="predicted"/>
<evidence type="ECO:0000313" key="1">
    <source>
        <dbReference type="Proteomes" id="UP000887576"/>
    </source>
</evidence>
<name>A0AC34PZY9_9BILA</name>
<protein>
    <submittedName>
        <fullName evidence="2">Serine carboxypeptidase</fullName>
    </submittedName>
</protein>
<evidence type="ECO:0000313" key="2">
    <source>
        <dbReference type="WBParaSite" id="JU765_v2.g11567.t1"/>
    </source>
</evidence>
<accession>A0AC34PZY9</accession>